<dbReference type="InterPro" id="IPR050669">
    <property type="entry name" value="Hemerythrin"/>
</dbReference>
<dbReference type="InterPro" id="IPR012312">
    <property type="entry name" value="Hemerythrin-like"/>
</dbReference>
<evidence type="ECO:0000259" key="4">
    <source>
        <dbReference type="Pfam" id="PF01814"/>
    </source>
</evidence>
<dbReference type="GO" id="GO:0046872">
    <property type="term" value="F:metal ion binding"/>
    <property type="evidence" value="ECO:0007669"/>
    <property type="project" value="UniProtKB-KW"/>
</dbReference>
<feature type="domain" description="Hemerythrin-like" evidence="4">
    <location>
        <begin position="14"/>
        <end position="125"/>
    </location>
</feature>
<dbReference type="PANTHER" id="PTHR37164">
    <property type="entry name" value="BACTERIOHEMERYTHRIN"/>
    <property type="match status" value="1"/>
</dbReference>
<accession>A0A2V2N2B7</accession>
<gene>
    <name evidence="5" type="ORF">DK846_01715</name>
</gene>
<dbReference type="NCBIfam" id="TIGR02481">
    <property type="entry name" value="hemeryth_dom"/>
    <property type="match status" value="1"/>
</dbReference>
<dbReference type="EMBL" id="QGMY01000002">
    <property type="protein sequence ID" value="PWR73909.1"/>
    <property type="molecule type" value="Genomic_DNA"/>
</dbReference>
<dbReference type="NCBIfam" id="NF033749">
    <property type="entry name" value="bact_hemeryth"/>
    <property type="match status" value="1"/>
</dbReference>
<dbReference type="PANTHER" id="PTHR37164:SF1">
    <property type="entry name" value="BACTERIOHEMERYTHRIN"/>
    <property type="match status" value="1"/>
</dbReference>
<evidence type="ECO:0000313" key="5">
    <source>
        <dbReference type="EMBL" id="PWR73909.1"/>
    </source>
</evidence>
<name>A0A2V2N2B7_9EURY</name>
<evidence type="ECO:0000256" key="1">
    <source>
        <dbReference type="ARBA" id="ARBA00010587"/>
    </source>
</evidence>
<evidence type="ECO:0000256" key="3">
    <source>
        <dbReference type="ARBA" id="ARBA00023004"/>
    </source>
</evidence>
<dbReference type="Pfam" id="PF01814">
    <property type="entry name" value="Hemerythrin"/>
    <property type="match status" value="1"/>
</dbReference>
<sequence length="134" mass="15698">MSIMKWSDDLSVHVAEIDQQHQRLIDLINKLHDAMLAKQGKQVVSEIIDELAAYTVYHFQAEEKYMEQFKYTKYVAHKKEHGGFVQEVEKFQKDFDSGKLGLSLEIMTFLRDWVTKHIKGTDKQYSALFKENGL</sequence>
<dbReference type="CDD" id="cd12107">
    <property type="entry name" value="Hemerythrin"/>
    <property type="match status" value="1"/>
</dbReference>
<dbReference type="InterPro" id="IPR016131">
    <property type="entry name" value="Haemerythrin_Fe_BS"/>
</dbReference>
<evidence type="ECO:0000313" key="6">
    <source>
        <dbReference type="Proteomes" id="UP000245657"/>
    </source>
</evidence>
<keyword evidence="3" id="KW-0408">Iron</keyword>
<dbReference type="InterPro" id="IPR035938">
    <property type="entry name" value="Hemerythrin-like_sf"/>
</dbReference>
<dbReference type="Proteomes" id="UP000245657">
    <property type="component" value="Unassembled WGS sequence"/>
</dbReference>
<keyword evidence="2" id="KW-0479">Metal-binding</keyword>
<proteinExistence type="inferred from homology"/>
<dbReference type="OrthoDB" id="15541at2157"/>
<dbReference type="SUPFAM" id="SSF47188">
    <property type="entry name" value="Hemerythrin-like"/>
    <property type="match status" value="1"/>
</dbReference>
<dbReference type="AlphaFoldDB" id="A0A2V2N2B7"/>
<keyword evidence="6" id="KW-1185">Reference proteome</keyword>
<evidence type="ECO:0000256" key="2">
    <source>
        <dbReference type="ARBA" id="ARBA00022723"/>
    </source>
</evidence>
<dbReference type="Gene3D" id="1.20.120.50">
    <property type="entry name" value="Hemerythrin-like"/>
    <property type="match status" value="1"/>
</dbReference>
<comment type="similarity">
    <text evidence="1">Belongs to the hemerythrin family.</text>
</comment>
<dbReference type="PROSITE" id="PS00550">
    <property type="entry name" value="HEMERYTHRINS"/>
    <property type="match status" value="1"/>
</dbReference>
<comment type="caution">
    <text evidence="5">The sequence shown here is derived from an EMBL/GenBank/DDBJ whole genome shotgun (WGS) entry which is preliminary data.</text>
</comment>
<reference evidence="5 6" key="1">
    <citation type="submission" date="2018-05" db="EMBL/GenBank/DDBJ databases">
        <title>Draft genome of Methanospirillum lacunae Ki8-1.</title>
        <authorList>
            <person name="Dueholm M.S."/>
            <person name="Nielsen P.H."/>
            <person name="Bakmann L.F."/>
            <person name="Otzen D.E."/>
        </authorList>
    </citation>
    <scope>NUCLEOTIDE SEQUENCE [LARGE SCALE GENOMIC DNA]</scope>
    <source>
        <strain evidence="5 6">Ki8-1</strain>
    </source>
</reference>
<protein>
    <submittedName>
        <fullName evidence="5">Hemerythrin</fullName>
    </submittedName>
</protein>
<organism evidence="5 6">
    <name type="scientific">Methanospirillum lacunae</name>
    <dbReference type="NCBI Taxonomy" id="668570"/>
    <lineage>
        <taxon>Archaea</taxon>
        <taxon>Methanobacteriati</taxon>
        <taxon>Methanobacteriota</taxon>
        <taxon>Stenosarchaea group</taxon>
        <taxon>Methanomicrobia</taxon>
        <taxon>Methanomicrobiales</taxon>
        <taxon>Methanospirillaceae</taxon>
        <taxon>Methanospirillum</taxon>
    </lineage>
</organism>
<dbReference type="InterPro" id="IPR012827">
    <property type="entry name" value="Hemerythrin_metal-bd"/>
</dbReference>